<comment type="caution">
    <text evidence="1">The sequence shown here is derived from an EMBL/GenBank/DDBJ whole genome shotgun (WGS) entry which is preliminary data.</text>
</comment>
<proteinExistence type="predicted"/>
<accession>A0A0G0X5I2</accession>
<name>A0A0G0X5I2_9BACT</name>
<evidence type="ECO:0000313" key="1">
    <source>
        <dbReference type="EMBL" id="KKR82902.1"/>
    </source>
</evidence>
<gene>
    <name evidence="1" type="ORF">UU29_C0008G0011</name>
</gene>
<dbReference type="Proteomes" id="UP000034601">
    <property type="component" value="Unassembled WGS sequence"/>
</dbReference>
<reference evidence="1 2" key="1">
    <citation type="journal article" date="2015" name="Nature">
        <title>rRNA introns, odd ribosomes, and small enigmatic genomes across a large radiation of phyla.</title>
        <authorList>
            <person name="Brown C.T."/>
            <person name="Hug L.A."/>
            <person name="Thomas B.C."/>
            <person name="Sharon I."/>
            <person name="Castelle C.J."/>
            <person name="Singh A."/>
            <person name="Wilkins M.J."/>
            <person name="Williams K.H."/>
            <person name="Banfield J.F."/>
        </authorList>
    </citation>
    <scope>NUCLEOTIDE SEQUENCE [LARGE SCALE GENOMIC DNA]</scope>
</reference>
<dbReference type="PATRIC" id="fig|1618424.3.peg.566"/>
<protein>
    <submittedName>
        <fullName evidence="1">Uncharacterized protein</fullName>
    </submittedName>
</protein>
<evidence type="ECO:0000313" key="2">
    <source>
        <dbReference type="Proteomes" id="UP000034601"/>
    </source>
</evidence>
<organism evidence="1 2">
    <name type="scientific">Candidatus Daviesbacteria bacterium GW2011_GWA2_40_9</name>
    <dbReference type="NCBI Taxonomy" id="1618424"/>
    <lineage>
        <taxon>Bacteria</taxon>
        <taxon>Candidatus Daviesiibacteriota</taxon>
    </lineage>
</organism>
<dbReference type="AlphaFoldDB" id="A0A0G0X5I2"/>
<sequence>MFWRDTPFKKIPSKKVNKTEIINLSTVLANLITMQAQHKGGHIRLDKTL</sequence>
<dbReference type="EMBL" id="LCAB01000008">
    <property type="protein sequence ID" value="KKR82902.1"/>
    <property type="molecule type" value="Genomic_DNA"/>
</dbReference>